<proteinExistence type="predicted"/>
<organism evidence="2">
    <name type="scientific">Microviridae sp. ctoGr7</name>
    <dbReference type="NCBI Taxonomy" id="2827649"/>
    <lineage>
        <taxon>Viruses</taxon>
        <taxon>Monodnaviria</taxon>
        <taxon>Sangervirae</taxon>
        <taxon>Phixviricota</taxon>
        <taxon>Malgrandaviricetes</taxon>
        <taxon>Petitvirales</taxon>
        <taxon>Microviridae</taxon>
    </lineage>
</organism>
<dbReference type="Pfam" id="PF23343">
    <property type="entry name" value="REP_ORF2-G2P"/>
    <property type="match status" value="1"/>
</dbReference>
<feature type="domain" description="Replication-associated protein ORF2/G2P" evidence="1">
    <location>
        <begin position="115"/>
        <end position="209"/>
    </location>
</feature>
<dbReference type="InterPro" id="IPR056906">
    <property type="entry name" value="ORF2/G2P_dom"/>
</dbReference>
<accession>A0A8S5SXA7</accession>
<evidence type="ECO:0000259" key="1">
    <source>
        <dbReference type="Pfam" id="PF23343"/>
    </source>
</evidence>
<evidence type="ECO:0000313" key="2">
    <source>
        <dbReference type="EMBL" id="DAF55657.1"/>
    </source>
</evidence>
<protein>
    <submittedName>
        <fullName evidence="2">Replication associated protein</fullName>
    </submittedName>
</protein>
<name>A0A8S5SXA7_9VIRU</name>
<dbReference type="EMBL" id="BK032696">
    <property type="protein sequence ID" value="DAF55657.1"/>
    <property type="molecule type" value="Genomic_DNA"/>
</dbReference>
<sequence>MSNICCCENPKRIINPYTREVVYAACRTCNTCLNIRVKNWQDRIEKECTLHRYSAFITLTYQNEHLPYYQPTYVDEQNGTVWTSNRIDIDDEIVGNYDFHPVTHSEELNYNCVPHLCKRDVVKFLKRLRSSIDYYFKINNIHENGKIRYFFCGEYGPGTLRPHYHAIIWFDSETLSKIFEQLLLKSWSLGFVDFQFVNSSAPQYVAKYVAGAAHLPEILQFKSTRLFHLQSKAPIIGYTEEDGTRFQEEVINGNYGHVEYDTKKQTSVFVAPPLPLENRYFPKCREYRFNSRAEKLRIYAYAYDVANEYKVDGKELSDIIHCHFDSAVDIHCMYVCKHFCEKYSSTPERYVDLLIAHYDRKAQYQLRQMYEYQIDYVDKYNMPLYHLLDFDLTLFERVPLHYFMFKETKLKYIFNSYGIDDEFIRKKLYRNSRDLDIGVLLSLHQNNSSFYLHNLDMHKKIHEDSLKVKKKNELLNVLKIS</sequence>
<reference evidence="2" key="1">
    <citation type="journal article" date="2021" name="Proc. Natl. Acad. Sci. U.S.A.">
        <title>A Catalog of Tens of Thousands of Viruses from Human Metagenomes Reveals Hidden Associations with Chronic Diseases.</title>
        <authorList>
            <person name="Tisza M.J."/>
            <person name="Buck C.B."/>
        </authorList>
    </citation>
    <scope>NUCLEOTIDE SEQUENCE</scope>
    <source>
        <strain evidence="2">CtoGr7</strain>
    </source>
</reference>